<dbReference type="Proteomes" id="UP000765509">
    <property type="component" value="Unassembled WGS sequence"/>
</dbReference>
<keyword evidence="2" id="KW-1185">Reference proteome</keyword>
<gene>
    <name evidence="1" type="ORF">O181_019023</name>
</gene>
<organism evidence="1 2">
    <name type="scientific">Austropuccinia psidii MF-1</name>
    <dbReference type="NCBI Taxonomy" id="1389203"/>
    <lineage>
        <taxon>Eukaryota</taxon>
        <taxon>Fungi</taxon>
        <taxon>Dikarya</taxon>
        <taxon>Basidiomycota</taxon>
        <taxon>Pucciniomycotina</taxon>
        <taxon>Pucciniomycetes</taxon>
        <taxon>Pucciniales</taxon>
        <taxon>Sphaerophragmiaceae</taxon>
        <taxon>Austropuccinia</taxon>
    </lineage>
</organism>
<proteinExistence type="predicted"/>
<protein>
    <submittedName>
        <fullName evidence="1">Uncharacterized protein</fullName>
    </submittedName>
</protein>
<dbReference type="EMBL" id="AVOT02005531">
    <property type="protein sequence ID" value="MBW0479308.1"/>
    <property type="molecule type" value="Genomic_DNA"/>
</dbReference>
<accession>A0A9Q3CA62</accession>
<name>A0A9Q3CA62_9BASI</name>
<comment type="caution">
    <text evidence="1">The sequence shown here is derived from an EMBL/GenBank/DDBJ whole genome shotgun (WGS) entry which is preliminary data.</text>
</comment>
<evidence type="ECO:0000313" key="1">
    <source>
        <dbReference type="EMBL" id="MBW0479308.1"/>
    </source>
</evidence>
<dbReference type="AlphaFoldDB" id="A0A9Q3CA62"/>
<sequence>MASSTPFTEQRPSILPKRANIHAQALSLLKQEISRNNSSIVKIRPKNYDLWFDGEEVERFIKGLENIVEIEGASGRNIEIQLSFWTKDQDASYNIEGMLVYETGDWKKLKLDIKIKMETLSSER</sequence>
<dbReference type="OrthoDB" id="2152029at2759"/>
<evidence type="ECO:0000313" key="2">
    <source>
        <dbReference type="Proteomes" id="UP000765509"/>
    </source>
</evidence>
<reference evidence="1" key="1">
    <citation type="submission" date="2021-03" db="EMBL/GenBank/DDBJ databases">
        <title>Draft genome sequence of rust myrtle Austropuccinia psidii MF-1, a brazilian biotype.</title>
        <authorList>
            <person name="Quecine M.C."/>
            <person name="Pachon D.M.R."/>
            <person name="Bonatelli M.L."/>
            <person name="Correr F.H."/>
            <person name="Franceschini L.M."/>
            <person name="Leite T.F."/>
            <person name="Margarido G.R.A."/>
            <person name="Almeida C.A."/>
            <person name="Ferrarezi J.A."/>
            <person name="Labate C.A."/>
        </authorList>
    </citation>
    <scope>NUCLEOTIDE SEQUENCE</scope>
    <source>
        <strain evidence="1">MF-1</strain>
    </source>
</reference>